<gene>
    <name evidence="1" type="ORF">JRO89_XS04G0194800</name>
</gene>
<evidence type="ECO:0000313" key="1">
    <source>
        <dbReference type="EMBL" id="KAH7572057.1"/>
    </source>
</evidence>
<organism evidence="1 2">
    <name type="scientific">Xanthoceras sorbifolium</name>
    <dbReference type="NCBI Taxonomy" id="99658"/>
    <lineage>
        <taxon>Eukaryota</taxon>
        <taxon>Viridiplantae</taxon>
        <taxon>Streptophyta</taxon>
        <taxon>Embryophyta</taxon>
        <taxon>Tracheophyta</taxon>
        <taxon>Spermatophyta</taxon>
        <taxon>Magnoliopsida</taxon>
        <taxon>eudicotyledons</taxon>
        <taxon>Gunneridae</taxon>
        <taxon>Pentapetalae</taxon>
        <taxon>rosids</taxon>
        <taxon>malvids</taxon>
        <taxon>Sapindales</taxon>
        <taxon>Sapindaceae</taxon>
        <taxon>Xanthoceroideae</taxon>
        <taxon>Xanthoceras</taxon>
    </lineage>
</organism>
<name>A0ABQ8I5Z3_9ROSI</name>
<keyword evidence="2" id="KW-1185">Reference proteome</keyword>
<reference evidence="1 2" key="1">
    <citation type="submission" date="2021-02" db="EMBL/GenBank/DDBJ databases">
        <title>Plant Genome Project.</title>
        <authorList>
            <person name="Zhang R.-G."/>
        </authorList>
    </citation>
    <scope>NUCLEOTIDE SEQUENCE [LARGE SCALE GENOMIC DNA]</scope>
    <source>
        <tissue evidence="1">Leaves</tissue>
    </source>
</reference>
<comment type="caution">
    <text evidence="1">The sequence shown here is derived from an EMBL/GenBank/DDBJ whole genome shotgun (WGS) entry which is preliminary data.</text>
</comment>
<evidence type="ECO:0000313" key="2">
    <source>
        <dbReference type="Proteomes" id="UP000827721"/>
    </source>
</evidence>
<dbReference type="Proteomes" id="UP000827721">
    <property type="component" value="Unassembled WGS sequence"/>
</dbReference>
<dbReference type="EMBL" id="JAFEMO010000004">
    <property type="protein sequence ID" value="KAH7572057.1"/>
    <property type="molecule type" value="Genomic_DNA"/>
</dbReference>
<accession>A0ABQ8I5Z3</accession>
<sequence>MVGTQKYNIVLETRSQRKKGIISLTATDSFESAAGDDRSLITMVTTESIAEEDTIQAAVGVQASKSITVAKVGRVIEIEGIALHDVEVMGECQSIASLKALGKRPIEVDSTELVNRLKREKMDSDTMVEIRADGNSSCLNSGLEKNHSYAGALKEWNTEKRKDLRSSINRLRKELYLANTTASAGSWSSIHRLEKQLDDLLSQEKSYWRQRSRVGWLKDGDSNTRFFHQHATTRKRKNGLAGFVDNSGPSTSDIEAVFKAVQQCVSPSMNALLERRFDAQEIAITWSKSILVQFSASRYSGVKPPRLACARLKTKLALGVVIRNGSGEVMLSASRTIDMGL</sequence>
<protein>
    <submittedName>
        <fullName evidence="1">Uncharacterized protein</fullName>
    </submittedName>
</protein>
<proteinExistence type="predicted"/>